<dbReference type="InterPro" id="IPR001789">
    <property type="entry name" value="Sig_transdc_resp-reg_receiver"/>
</dbReference>
<dbReference type="Proteomes" id="UP001457282">
    <property type="component" value="Unassembled WGS sequence"/>
</dbReference>
<accession>A0AAW1VV42</accession>
<feature type="modified residue" description="4-aspartylphosphate" evidence="4">
    <location>
        <position position="62"/>
    </location>
</feature>
<protein>
    <recommendedName>
        <fullName evidence="5">Response regulatory domain-containing protein</fullName>
    </recommendedName>
</protein>
<evidence type="ECO:0000313" key="7">
    <source>
        <dbReference type="Proteomes" id="UP001457282"/>
    </source>
</evidence>
<dbReference type="AlphaFoldDB" id="A0AAW1VV42"/>
<gene>
    <name evidence="6" type="ORF">M0R45_035270</name>
</gene>
<dbReference type="PANTHER" id="PTHR43874:SF19">
    <property type="entry name" value="RESPONSE REGULATOR 23-RELATED"/>
    <property type="match status" value="1"/>
</dbReference>
<evidence type="ECO:0000313" key="6">
    <source>
        <dbReference type="EMBL" id="KAK9911354.1"/>
    </source>
</evidence>
<evidence type="ECO:0000259" key="5">
    <source>
        <dbReference type="PROSITE" id="PS50110"/>
    </source>
</evidence>
<comment type="caution">
    <text evidence="6">The sequence shown here is derived from an EMBL/GenBank/DDBJ whole genome shotgun (WGS) entry which is preliminary data.</text>
</comment>
<keyword evidence="1" id="KW-0902">Two-component regulatory system</keyword>
<keyword evidence="4" id="KW-0597">Phosphoprotein</keyword>
<dbReference type="GO" id="GO:0009736">
    <property type="term" value="P:cytokinin-activated signaling pathway"/>
    <property type="evidence" value="ECO:0007669"/>
    <property type="project" value="InterPro"/>
</dbReference>
<keyword evidence="3" id="KW-0804">Transcription</keyword>
<keyword evidence="2" id="KW-0805">Transcription regulation</keyword>
<keyword evidence="7" id="KW-1185">Reference proteome</keyword>
<dbReference type="PANTHER" id="PTHR43874">
    <property type="entry name" value="TWO-COMPONENT RESPONSE REGULATOR"/>
    <property type="match status" value="1"/>
</dbReference>
<dbReference type="PROSITE" id="PS50110">
    <property type="entry name" value="RESPONSE_REGULATORY"/>
    <property type="match status" value="1"/>
</dbReference>
<evidence type="ECO:0000256" key="2">
    <source>
        <dbReference type="ARBA" id="ARBA00023015"/>
    </source>
</evidence>
<evidence type="ECO:0000256" key="1">
    <source>
        <dbReference type="ARBA" id="ARBA00023012"/>
    </source>
</evidence>
<proteinExistence type="predicted"/>
<sequence>MAATNSPFKLRILVIDNDPTFLASFSASLQLLKHEVLTCRNPICGLSTLRVCKNYYDLVMTDIHLPHMDGFEVIKRVREEFKLPLIVVSGDDRLDVARKALQLGGCTLFSETSSL</sequence>
<dbReference type="EMBL" id="JBEDUW010000007">
    <property type="protein sequence ID" value="KAK9911354.1"/>
    <property type="molecule type" value="Genomic_DNA"/>
</dbReference>
<evidence type="ECO:0000256" key="4">
    <source>
        <dbReference type="PROSITE-ProRule" id="PRU00169"/>
    </source>
</evidence>
<reference evidence="6 7" key="1">
    <citation type="journal article" date="2023" name="G3 (Bethesda)">
        <title>A chromosome-length genome assembly and annotation of blackberry (Rubus argutus, cv. 'Hillquist').</title>
        <authorList>
            <person name="Bruna T."/>
            <person name="Aryal R."/>
            <person name="Dudchenko O."/>
            <person name="Sargent D.J."/>
            <person name="Mead D."/>
            <person name="Buti M."/>
            <person name="Cavallini A."/>
            <person name="Hytonen T."/>
            <person name="Andres J."/>
            <person name="Pham M."/>
            <person name="Weisz D."/>
            <person name="Mascagni F."/>
            <person name="Usai G."/>
            <person name="Natali L."/>
            <person name="Bassil N."/>
            <person name="Fernandez G.E."/>
            <person name="Lomsadze A."/>
            <person name="Armour M."/>
            <person name="Olukolu B."/>
            <person name="Poorten T."/>
            <person name="Britton C."/>
            <person name="Davik J."/>
            <person name="Ashrafi H."/>
            <person name="Aiden E.L."/>
            <person name="Borodovsky M."/>
            <person name="Worthington M."/>
        </authorList>
    </citation>
    <scope>NUCLEOTIDE SEQUENCE [LARGE SCALE GENOMIC DNA]</scope>
    <source>
        <strain evidence="6">PI 553951</strain>
    </source>
</reference>
<dbReference type="Pfam" id="PF00072">
    <property type="entry name" value="Response_reg"/>
    <property type="match status" value="1"/>
</dbReference>
<dbReference type="Gene3D" id="3.40.50.2300">
    <property type="match status" value="1"/>
</dbReference>
<evidence type="ECO:0000256" key="3">
    <source>
        <dbReference type="ARBA" id="ARBA00023163"/>
    </source>
</evidence>
<feature type="domain" description="Response regulatory" evidence="5">
    <location>
        <begin position="11"/>
        <end position="115"/>
    </location>
</feature>
<dbReference type="InterPro" id="IPR011006">
    <property type="entry name" value="CheY-like_superfamily"/>
</dbReference>
<dbReference type="InterPro" id="IPR045279">
    <property type="entry name" value="ARR-like"/>
</dbReference>
<dbReference type="SUPFAM" id="SSF52172">
    <property type="entry name" value="CheY-like"/>
    <property type="match status" value="1"/>
</dbReference>
<name>A0AAW1VV42_RUBAR</name>
<organism evidence="6 7">
    <name type="scientific">Rubus argutus</name>
    <name type="common">Southern blackberry</name>
    <dbReference type="NCBI Taxonomy" id="59490"/>
    <lineage>
        <taxon>Eukaryota</taxon>
        <taxon>Viridiplantae</taxon>
        <taxon>Streptophyta</taxon>
        <taxon>Embryophyta</taxon>
        <taxon>Tracheophyta</taxon>
        <taxon>Spermatophyta</taxon>
        <taxon>Magnoliopsida</taxon>
        <taxon>eudicotyledons</taxon>
        <taxon>Gunneridae</taxon>
        <taxon>Pentapetalae</taxon>
        <taxon>rosids</taxon>
        <taxon>fabids</taxon>
        <taxon>Rosales</taxon>
        <taxon>Rosaceae</taxon>
        <taxon>Rosoideae</taxon>
        <taxon>Rosoideae incertae sedis</taxon>
        <taxon>Rubus</taxon>
    </lineage>
</organism>
<dbReference type="GO" id="GO:0000160">
    <property type="term" value="P:phosphorelay signal transduction system"/>
    <property type="evidence" value="ECO:0007669"/>
    <property type="project" value="UniProtKB-KW"/>
</dbReference>
<dbReference type="SMART" id="SM00448">
    <property type="entry name" value="REC"/>
    <property type="match status" value="1"/>
</dbReference>